<dbReference type="InterPro" id="IPR005543">
    <property type="entry name" value="PASTA_dom"/>
</dbReference>
<feature type="transmembrane region" description="Helical" evidence="1">
    <location>
        <begin position="48"/>
        <end position="75"/>
    </location>
</feature>
<evidence type="ECO:0000256" key="1">
    <source>
        <dbReference type="SAM" id="Phobius"/>
    </source>
</evidence>
<dbReference type="AlphaFoldDB" id="A0A1I1D3S7"/>
<reference evidence="4" key="1">
    <citation type="submission" date="2016-10" db="EMBL/GenBank/DDBJ databases">
        <authorList>
            <person name="Varghese N."/>
            <person name="Submissions S."/>
        </authorList>
    </citation>
    <scope>NUCLEOTIDE SEQUENCE [LARGE SCALE GENOMIC DNA]</scope>
    <source>
        <strain evidence="4">ATCC 43811</strain>
    </source>
</reference>
<keyword evidence="4" id="KW-1185">Reference proteome</keyword>
<accession>A0A1I1D3S7</accession>
<dbReference type="PROSITE" id="PS51178">
    <property type="entry name" value="PASTA"/>
    <property type="match status" value="2"/>
</dbReference>
<feature type="domain" description="PASTA" evidence="2">
    <location>
        <begin position="74"/>
        <end position="140"/>
    </location>
</feature>
<dbReference type="Gene3D" id="3.30.10.20">
    <property type="match status" value="2"/>
</dbReference>
<evidence type="ECO:0000259" key="2">
    <source>
        <dbReference type="PROSITE" id="PS51178"/>
    </source>
</evidence>
<keyword evidence="1" id="KW-0812">Transmembrane</keyword>
<organism evidence="3 4">
    <name type="scientific">Brevinema andersonii</name>
    <dbReference type="NCBI Taxonomy" id="34097"/>
    <lineage>
        <taxon>Bacteria</taxon>
        <taxon>Pseudomonadati</taxon>
        <taxon>Spirochaetota</taxon>
        <taxon>Spirochaetia</taxon>
        <taxon>Brevinematales</taxon>
        <taxon>Brevinemataceae</taxon>
        <taxon>Brevinema</taxon>
    </lineage>
</organism>
<dbReference type="EMBL" id="FOKY01000001">
    <property type="protein sequence ID" value="SFB68986.1"/>
    <property type="molecule type" value="Genomic_DNA"/>
</dbReference>
<keyword evidence="1" id="KW-1133">Transmembrane helix</keyword>
<name>A0A1I1D3S7_BREAD</name>
<dbReference type="Pfam" id="PF03793">
    <property type="entry name" value="PASTA"/>
    <property type="match status" value="3"/>
</dbReference>
<evidence type="ECO:0000313" key="3">
    <source>
        <dbReference type="EMBL" id="SFB68986.1"/>
    </source>
</evidence>
<keyword evidence="1" id="KW-0472">Membrane</keyword>
<dbReference type="SMART" id="SM00740">
    <property type="entry name" value="PASTA"/>
    <property type="match status" value="3"/>
</dbReference>
<proteinExistence type="predicted"/>
<dbReference type="STRING" id="34097.SAMN02745150_00231"/>
<dbReference type="CDD" id="cd06577">
    <property type="entry name" value="PASTA_pknB"/>
    <property type="match status" value="2"/>
</dbReference>
<sequence length="375" mass="42740">MKFNEVKNFIGQFFSQVKDFIKKWTKFQTWQDSMLPENPVEHQRLVRFLFFIVGVTAALMVLILLLSLLVLNISVPRVRVPTMMRMDMIDAVRLAQAQKLVPTFEMRFTEADDRFQVIKQYPAHGVSVREGRKVTLVVSMGKDLYVVPDVSSMQKNQAIEILEAERIPYEIVIVPASEHNTNMVIAQSAQPRTKLPRSEALTLTVTDEVKEGQYLLDDFIRQPIEYVVSRLYYNGIIPIVVSTNVPSLSDNGLVLEQNAEAGTILAKNSSVILNVGLFANDQGEYEKLRWYVFRYRFPRVGRPESSTDEPQDIPQTAAKFYKIVVEDELGRPNIIYERAGVEGTVLIKVFKAYGNAKVYIYANNEIIGSRDYGAN</sequence>
<feature type="domain" description="PASTA" evidence="2">
    <location>
        <begin position="141"/>
        <end position="207"/>
    </location>
</feature>
<dbReference type="Proteomes" id="UP000240042">
    <property type="component" value="Unassembled WGS sequence"/>
</dbReference>
<dbReference type="OrthoDB" id="308915at2"/>
<protein>
    <submittedName>
        <fullName evidence="3">PASTA domain, binds beta-lactams</fullName>
    </submittedName>
</protein>
<evidence type="ECO:0000313" key="4">
    <source>
        <dbReference type="Proteomes" id="UP000240042"/>
    </source>
</evidence>
<dbReference type="RefSeq" id="WP_159428119.1">
    <property type="nucleotide sequence ID" value="NZ_FOKY01000001.1"/>
</dbReference>
<gene>
    <name evidence="3" type="ORF">SAMN02745150_00231</name>
</gene>